<protein>
    <submittedName>
        <fullName evidence="4">Uncharacterized protein</fullName>
    </submittedName>
</protein>
<proteinExistence type="predicted"/>
<dbReference type="GO" id="GO:0004842">
    <property type="term" value="F:ubiquitin-protein transferase activity"/>
    <property type="evidence" value="ECO:0007669"/>
    <property type="project" value="TreeGrafter"/>
</dbReference>
<dbReference type="Gene3D" id="1.25.40.20">
    <property type="entry name" value="Ankyrin repeat-containing domain"/>
    <property type="match status" value="1"/>
</dbReference>
<dbReference type="Pfam" id="PF12796">
    <property type="entry name" value="Ank_2"/>
    <property type="match status" value="1"/>
</dbReference>
<reference evidence="5" key="1">
    <citation type="journal article" date="2014" name="Genome Announc.">
        <title>Genome sequence and annotation of Acremonium chrysogenum, producer of the beta-lactam antibiotic cephalosporin C.</title>
        <authorList>
            <person name="Terfehr D."/>
            <person name="Dahlmann T.A."/>
            <person name="Specht T."/>
            <person name="Zadra I."/>
            <person name="Kuernsteiner H."/>
            <person name="Kueck U."/>
        </authorList>
    </citation>
    <scope>NUCLEOTIDE SEQUENCE [LARGE SCALE GENOMIC DNA]</scope>
    <source>
        <strain evidence="5">ATCC 11550 / CBS 779.69 / DSM 880 / IAM 14645 / JCM 23072 / IMI 49137</strain>
    </source>
</reference>
<dbReference type="EMBL" id="JPKY01000018">
    <property type="protein sequence ID" value="KFH46566.1"/>
    <property type="molecule type" value="Genomic_DNA"/>
</dbReference>
<dbReference type="Proteomes" id="UP000029964">
    <property type="component" value="Unassembled WGS sequence"/>
</dbReference>
<name>A0A086TB34_HAPC1</name>
<dbReference type="PROSITE" id="PS50088">
    <property type="entry name" value="ANK_REPEAT"/>
    <property type="match status" value="1"/>
</dbReference>
<dbReference type="PANTHER" id="PTHR24171">
    <property type="entry name" value="ANKYRIN REPEAT DOMAIN-CONTAINING PROTEIN 39-RELATED"/>
    <property type="match status" value="1"/>
</dbReference>
<keyword evidence="2 3" id="KW-0040">ANK repeat</keyword>
<dbReference type="GO" id="GO:0085020">
    <property type="term" value="P:protein K6-linked ubiquitination"/>
    <property type="evidence" value="ECO:0007669"/>
    <property type="project" value="TreeGrafter"/>
</dbReference>
<evidence type="ECO:0000256" key="1">
    <source>
        <dbReference type="ARBA" id="ARBA00022737"/>
    </source>
</evidence>
<dbReference type="AlphaFoldDB" id="A0A086TB34"/>
<keyword evidence="5" id="KW-1185">Reference proteome</keyword>
<gene>
    <name evidence="4" type="ORF">ACRE_025930</name>
</gene>
<dbReference type="HOGENOM" id="CLU_962981_0_0_1"/>
<sequence>MPLTAESMIQQVPGPSLASGAQLPSSQPHPLIRELWTKCPSSSADEVEHLLKEIGPLPPVDDIPAAALHCLREAVLRSAYNPDRGVLGVLLRHGFSTYKLSCQLVDKAFGESNTRTLAALIEGGWDVNEAGPGMAARPLLRHAVNDAEMRRFLLRHGADPLVENERRLTALETAAGWSSTQVLEELIAHGGDPRRDDSLLHAVESGRLDNARVLVAHGADVNQLEKVYPHPWGQAPRRTPLDVATARCPPSETSVAPHPQVEALWKKGVEMRDWLISQGATQRNSETSR</sequence>
<evidence type="ECO:0000313" key="4">
    <source>
        <dbReference type="EMBL" id="KFH46566.1"/>
    </source>
</evidence>
<evidence type="ECO:0000256" key="2">
    <source>
        <dbReference type="ARBA" id="ARBA00023043"/>
    </source>
</evidence>
<evidence type="ECO:0000256" key="3">
    <source>
        <dbReference type="PROSITE-ProRule" id="PRU00023"/>
    </source>
</evidence>
<dbReference type="InterPro" id="IPR002110">
    <property type="entry name" value="Ankyrin_rpt"/>
</dbReference>
<evidence type="ECO:0000313" key="5">
    <source>
        <dbReference type="Proteomes" id="UP000029964"/>
    </source>
</evidence>
<dbReference type="InterPro" id="IPR036770">
    <property type="entry name" value="Ankyrin_rpt-contain_sf"/>
</dbReference>
<dbReference type="SUPFAM" id="SSF48403">
    <property type="entry name" value="Ankyrin repeat"/>
    <property type="match status" value="1"/>
</dbReference>
<dbReference type="PANTHER" id="PTHR24171:SF11">
    <property type="entry name" value="26S PROTEASOME NON-ATPASE REGULATORY SUBUNIT 10"/>
    <property type="match status" value="1"/>
</dbReference>
<dbReference type="OrthoDB" id="426293at2759"/>
<organism evidence="4 5">
    <name type="scientific">Hapsidospora chrysogenum (strain ATCC 11550 / CBS 779.69 / DSM 880 / IAM 14645 / JCM 23072 / IMI 49137)</name>
    <name type="common">Acremonium chrysogenum</name>
    <dbReference type="NCBI Taxonomy" id="857340"/>
    <lineage>
        <taxon>Eukaryota</taxon>
        <taxon>Fungi</taxon>
        <taxon>Dikarya</taxon>
        <taxon>Ascomycota</taxon>
        <taxon>Pezizomycotina</taxon>
        <taxon>Sordariomycetes</taxon>
        <taxon>Hypocreomycetidae</taxon>
        <taxon>Hypocreales</taxon>
        <taxon>Bionectriaceae</taxon>
        <taxon>Hapsidospora</taxon>
    </lineage>
</organism>
<comment type="caution">
    <text evidence="4">The sequence shown here is derived from an EMBL/GenBank/DDBJ whole genome shotgun (WGS) entry which is preliminary data.</text>
</comment>
<feature type="repeat" description="ANK" evidence="3">
    <location>
        <begin position="194"/>
        <end position="226"/>
    </location>
</feature>
<keyword evidence="1" id="KW-0677">Repeat</keyword>
<accession>A0A086TB34</accession>